<gene>
    <name evidence="2" type="ORF">F0M18_11835</name>
</gene>
<dbReference type="AlphaFoldDB" id="A0A5B0WVT9"/>
<evidence type="ECO:0000313" key="2">
    <source>
        <dbReference type="EMBL" id="KAA1190498.1"/>
    </source>
</evidence>
<organism evidence="2 3">
    <name type="scientific">Pseudohalioglobus sediminis</name>
    <dbReference type="NCBI Taxonomy" id="2606449"/>
    <lineage>
        <taxon>Bacteria</taxon>
        <taxon>Pseudomonadati</taxon>
        <taxon>Pseudomonadota</taxon>
        <taxon>Gammaproteobacteria</taxon>
        <taxon>Cellvibrionales</taxon>
        <taxon>Halieaceae</taxon>
        <taxon>Pseudohalioglobus</taxon>
    </lineage>
</organism>
<evidence type="ECO:0008006" key="4">
    <source>
        <dbReference type="Google" id="ProtNLM"/>
    </source>
</evidence>
<accession>A0A5B0WVT9</accession>
<feature type="signal peptide" evidence="1">
    <location>
        <begin position="1"/>
        <end position="19"/>
    </location>
</feature>
<evidence type="ECO:0000256" key="1">
    <source>
        <dbReference type="SAM" id="SignalP"/>
    </source>
</evidence>
<dbReference type="Proteomes" id="UP000323708">
    <property type="component" value="Unassembled WGS sequence"/>
</dbReference>
<comment type="caution">
    <text evidence="2">The sequence shown here is derived from an EMBL/GenBank/DDBJ whole genome shotgun (WGS) entry which is preliminary data.</text>
</comment>
<name>A0A5B0WVT9_9GAMM</name>
<feature type="chain" id="PRO_5023036398" description="Lipoprotein" evidence="1">
    <location>
        <begin position="20"/>
        <end position="135"/>
    </location>
</feature>
<keyword evidence="1" id="KW-0732">Signal</keyword>
<sequence>MFKKLALISILFSLLSACSTQQPIHNVQDSLVPPKHDGTLLTKQEVNQAIVKAATFKRWKASNLDEDTVQAKITVRGRHHATVFIDYSELSYNITLQSSDGLDEKNGKIHRNYNKWIILLDEQIQAELLEASSGG</sequence>
<proteinExistence type="predicted"/>
<keyword evidence="3" id="KW-1185">Reference proteome</keyword>
<protein>
    <recommendedName>
        <fullName evidence="4">Lipoprotein</fullName>
    </recommendedName>
</protein>
<evidence type="ECO:0000313" key="3">
    <source>
        <dbReference type="Proteomes" id="UP000323708"/>
    </source>
</evidence>
<dbReference type="EMBL" id="VTUX01000005">
    <property type="protein sequence ID" value="KAA1190498.1"/>
    <property type="molecule type" value="Genomic_DNA"/>
</dbReference>
<dbReference type="RefSeq" id="WP_149611654.1">
    <property type="nucleotide sequence ID" value="NZ_VTUX01000005.1"/>
</dbReference>
<reference evidence="2 3" key="1">
    <citation type="submission" date="2019-09" db="EMBL/GenBank/DDBJ databases">
        <authorList>
            <person name="Chen X.-Y."/>
        </authorList>
    </citation>
    <scope>NUCLEOTIDE SEQUENCE [LARGE SCALE GENOMIC DNA]</scope>
    <source>
        <strain evidence="2 3">NY5</strain>
    </source>
</reference>